<dbReference type="InterPro" id="IPR010427">
    <property type="entry name" value="DUF1023"/>
</dbReference>
<sequence length="526" mass="53553">MSEPPDAHLVQVAARLGIDLTTPWQRLSGLRPDEVSNVARCLGKLGPTLRAAGGNLAAPVGALRQAWSAPEPVSYLSALSAAASSAGEQVTAAAEQLTASVATVQQLKQSAAQAMRSAAVAVSSVSPAGPSGVLGYDQQALRDRERLICTGLAERLAGLVAELDALLSRLNTVLAGDPGTALPPPSAAVGARADPVSAVERRSAANTAKLNADLADPATQPFATLVKKNLADAAAGNTPVQLLGYDARAFDGQGRVAYSVGDLATADQVVMLTPGVSSSPANTAAFTAMAKRLIAENAVTAPGTSTAVIVNTGYDIPLSGFPGARDPGRSGVGRLLDDASDIAAAPNDDIARAYGPQAAADANGYLMLAKNSALTSGVGHSYGSTLTSQSAKQGAKYDTVVFLGSPGVGRGIDSASAYRSGTDRTFVIDFDGDIVTRGVTDLASDFWGALKDGAKEPEHSWGADPAGAAFGAQRVNTAPTKDERGPLGTASVKNHSMDKYTSGDALAQLSLITTGRSSRVRRRPGK</sequence>
<dbReference type="Proteomes" id="UP000562984">
    <property type="component" value="Unassembled WGS sequence"/>
</dbReference>
<evidence type="ECO:0000256" key="1">
    <source>
        <dbReference type="SAM" id="MobiDB-lite"/>
    </source>
</evidence>
<gene>
    <name evidence="3" type="ORF">HKD39_00215</name>
</gene>
<protein>
    <recommendedName>
        <fullName evidence="2">DUF1023 domain-containing protein</fullName>
    </recommendedName>
</protein>
<feature type="domain" description="DUF1023" evidence="2">
    <location>
        <begin position="252"/>
        <end position="436"/>
    </location>
</feature>
<accession>A0A848ZZC0</accession>
<dbReference type="RefSeq" id="WP_171197852.1">
    <property type="nucleotide sequence ID" value="NZ_JABEND010000001.1"/>
</dbReference>
<dbReference type="Pfam" id="PF06259">
    <property type="entry name" value="Abhydrolase_8"/>
    <property type="match status" value="1"/>
</dbReference>
<evidence type="ECO:0000313" key="3">
    <source>
        <dbReference type="EMBL" id="NNG34164.1"/>
    </source>
</evidence>
<reference evidence="3 4" key="1">
    <citation type="submission" date="2020-05" db="EMBL/GenBank/DDBJ databases">
        <title>Nakamurella sp. DB0629 isolated from air conditioner.</title>
        <authorList>
            <person name="Kim D.H."/>
            <person name="Kim D.-U."/>
        </authorList>
    </citation>
    <scope>NUCLEOTIDE SEQUENCE [LARGE SCALE GENOMIC DNA]</scope>
    <source>
        <strain evidence="3 4">DB0629</strain>
    </source>
</reference>
<feature type="region of interest" description="Disordered" evidence="1">
    <location>
        <begin position="476"/>
        <end position="497"/>
    </location>
</feature>
<dbReference type="EMBL" id="JABEND010000001">
    <property type="protein sequence ID" value="NNG34164.1"/>
    <property type="molecule type" value="Genomic_DNA"/>
</dbReference>
<keyword evidence="4" id="KW-1185">Reference proteome</keyword>
<evidence type="ECO:0000259" key="2">
    <source>
        <dbReference type="Pfam" id="PF06259"/>
    </source>
</evidence>
<comment type="caution">
    <text evidence="3">The sequence shown here is derived from an EMBL/GenBank/DDBJ whole genome shotgun (WGS) entry which is preliminary data.</text>
</comment>
<dbReference type="AlphaFoldDB" id="A0A848ZZC0"/>
<organism evidence="3 4">
    <name type="scientific">Nakamurella aerolata</name>
    <dbReference type="NCBI Taxonomy" id="1656892"/>
    <lineage>
        <taxon>Bacteria</taxon>
        <taxon>Bacillati</taxon>
        <taxon>Actinomycetota</taxon>
        <taxon>Actinomycetes</taxon>
        <taxon>Nakamurellales</taxon>
        <taxon>Nakamurellaceae</taxon>
        <taxon>Nakamurella</taxon>
    </lineage>
</organism>
<name>A0A848ZZC0_9ACTN</name>
<proteinExistence type="predicted"/>
<evidence type="ECO:0000313" key="4">
    <source>
        <dbReference type="Proteomes" id="UP000562984"/>
    </source>
</evidence>